<gene>
    <name evidence="1" type="ORF">Lgra_0480</name>
    <name evidence="2" type="ORF">NCTC12388_01406</name>
</gene>
<dbReference type="RefSeq" id="WP_058497693.1">
    <property type="nucleotide sequence ID" value="NZ_CAAAHW010000001.1"/>
</dbReference>
<protein>
    <submittedName>
        <fullName evidence="2">Uncharacterized protein</fullName>
    </submittedName>
</protein>
<proteinExistence type="predicted"/>
<dbReference type="EMBL" id="LNYE01000005">
    <property type="protein sequence ID" value="KTD14777.1"/>
    <property type="molecule type" value="Genomic_DNA"/>
</dbReference>
<dbReference type="STRING" id="45066.Lgra_0480"/>
<evidence type="ECO:0000313" key="1">
    <source>
        <dbReference type="EMBL" id="KTD14777.1"/>
    </source>
</evidence>
<reference evidence="1 3" key="1">
    <citation type="submission" date="2015-11" db="EMBL/GenBank/DDBJ databases">
        <title>Genomic analysis of 38 Legionella species identifies large and diverse effector repertoires.</title>
        <authorList>
            <person name="Burstein D."/>
            <person name="Amaro F."/>
            <person name="Zusman T."/>
            <person name="Lifshitz Z."/>
            <person name="Cohen O."/>
            <person name="Gilbert J.A."/>
            <person name="Pupko T."/>
            <person name="Shuman H.A."/>
            <person name="Segal G."/>
        </authorList>
    </citation>
    <scope>NUCLEOTIDE SEQUENCE [LARGE SCALE GENOMIC DNA]</scope>
    <source>
        <strain evidence="1 3">Lyon 8420412</strain>
    </source>
</reference>
<dbReference type="OrthoDB" id="5773058at2"/>
<evidence type="ECO:0000313" key="2">
    <source>
        <dbReference type="EMBL" id="STX44204.1"/>
    </source>
</evidence>
<dbReference type="Proteomes" id="UP000054691">
    <property type="component" value="Unassembled WGS sequence"/>
</dbReference>
<name>A0A378J8P9_9GAMM</name>
<keyword evidence="3" id="KW-1185">Reference proteome</keyword>
<dbReference type="EMBL" id="UGOB01000001">
    <property type="protein sequence ID" value="STX44204.1"/>
    <property type="molecule type" value="Genomic_DNA"/>
</dbReference>
<dbReference type="Proteomes" id="UP000254476">
    <property type="component" value="Unassembled WGS sequence"/>
</dbReference>
<sequence length="304" mass="35430">MNIPPELRQEKIELIQEVLKKLSFEQLMKMHGNNWILNKDELSKKLKTQTDYELDCILARTDEYRPYYKQKAEKERFFNQPDCNADFAYWSKQIVWSIDEGIALILGKDPRKVYWENIKEFVERSSLAKKFEEIRTTAKGYIKFQQLSDPVVPSVFLTWIQRMNFTDVNVPCVLIESVESLGIQLTDWQDLYKKMESSRDKLKEQYSEAVTLIESQSKFIQSLKHEIDELGISPNSEKTLLKIIGALVETMFMNSTGGKQISPFNSQAALIEFLEDNFPKVKGISKSTLEDKFAKGKKLLEKNK</sequence>
<evidence type="ECO:0000313" key="4">
    <source>
        <dbReference type="Proteomes" id="UP000254476"/>
    </source>
</evidence>
<dbReference type="AlphaFoldDB" id="A0A378J8P9"/>
<reference evidence="2 4" key="2">
    <citation type="submission" date="2018-06" db="EMBL/GenBank/DDBJ databases">
        <authorList>
            <consortium name="Pathogen Informatics"/>
            <person name="Doyle S."/>
        </authorList>
    </citation>
    <scope>NUCLEOTIDE SEQUENCE [LARGE SCALE GENOMIC DNA]</scope>
    <source>
        <strain evidence="2 4">NCTC12388</strain>
    </source>
</reference>
<evidence type="ECO:0000313" key="3">
    <source>
        <dbReference type="Proteomes" id="UP000054691"/>
    </source>
</evidence>
<accession>A0A378J8P9</accession>
<organism evidence="2 4">
    <name type="scientific">Legionella gratiana</name>
    <dbReference type="NCBI Taxonomy" id="45066"/>
    <lineage>
        <taxon>Bacteria</taxon>
        <taxon>Pseudomonadati</taxon>
        <taxon>Pseudomonadota</taxon>
        <taxon>Gammaproteobacteria</taxon>
        <taxon>Legionellales</taxon>
        <taxon>Legionellaceae</taxon>
        <taxon>Legionella</taxon>
    </lineage>
</organism>